<reference evidence="3" key="1">
    <citation type="submission" date="2021-01" db="EMBL/GenBank/DDBJ databases">
        <title>Whole genome shotgun sequence of Sphaerisporangium rufum NBRC 109079.</title>
        <authorList>
            <person name="Komaki H."/>
            <person name="Tamura T."/>
        </authorList>
    </citation>
    <scope>NUCLEOTIDE SEQUENCE</scope>
    <source>
        <strain evidence="3">NBRC 109079</strain>
    </source>
</reference>
<name>A0A919V500_9ACTN</name>
<keyword evidence="2" id="KW-0472">Membrane</keyword>
<feature type="compositionally biased region" description="Basic and acidic residues" evidence="1">
    <location>
        <begin position="83"/>
        <end position="96"/>
    </location>
</feature>
<feature type="region of interest" description="Disordered" evidence="1">
    <location>
        <begin position="40"/>
        <end position="104"/>
    </location>
</feature>
<organism evidence="3 4">
    <name type="scientific">Sphaerisporangium rufum</name>
    <dbReference type="NCBI Taxonomy" id="1381558"/>
    <lineage>
        <taxon>Bacteria</taxon>
        <taxon>Bacillati</taxon>
        <taxon>Actinomycetota</taxon>
        <taxon>Actinomycetes</taxon>
        <taxon>Streptosporangiales</taxon>
        <taxon>Streptosporangiaceae</taxon>
        <taxon>Sphaerisporangium</taxon>
    </lineage>
</organism>
<protein>
    <submittedName>
        <fullName evidence="3">Uncharacterized protein</fullName>
    </submittedName>
</protein>
<keyword evidence="2" id="KW-0812">Transmembrane</keyword>
<keyword evidence="2" id="KW-1133">Transmembrane helix</keyword>
<evidence type="ECO:0000256" key="2">
    <source>
        <dbReference type="SAM" id="Phobius"/>
    </source>
</evidence>
<sequence>MDMGYIVVVILGVIVVASALGVALVAIVLHGIHGDPVEWPVSEPRQPAGPRRLAPRRRVASLTAARDDGTRHPEWTGGELAGEDLRPVGTHEEKHAVPGRARWW</sequence>
<comment type="caution">
    <text evidence="3">The sequence shown here is derived from an EMBL/GenBank/DDBJ whole genome shotgun (WGS) entry which is preliminary data.</text>
</comment>
<evidence type="ECO:0000313" key="3">
    <source>
        <dbReference type="EMBL" id="GII77775.1"/>
    </source>
</evidence>
<evidence type="ECO:0000313" key="4">
    <source>
        <dbReference type="Proteomes" id="UP000655287"/>
    </source>
</evidence>
<feature type="transmembrane region" description="Helical" evidence="2">
    <location>
        <begin position="6"/>
        <end position="29"/>
    </location>
</feature>
<dbReference type="EMBL" id="BOOU01000041">
    <property type="protein sequence ID" value="GII77775.1"/>
    <property type="molecule type" value="Genomic_DNA"/>
</dbReference>
<dbReference type="RefSeq" id="WP_203984781.1">
    <property type="nucleotide sequence ID" value="NZ_BOOU01000041.1"/>
</dbReference>
<proteinExistence type="predicted"/>
<dbReference type="AlphaFoldDB" id="A0A919V500"/>
<accession>A0A919V500</accession>
<evidence type="ECO:0000256" key="1">
    <source>
        <dbReference type="SAM" id="MobiDB-lite"/>
    </source>
</evidence>
<feature type="compositionally biased region" description="Basic and acidic residues" evidence="1">
    <location>
        <begin position="65"/>
        <end position="74"/>
    </location>
</feature>
<gene>
    <name evidence="3" type="ORF">Sru01_27570</name>
</gene>
<keyword evidence="4" id="KW-1185">Reference proteome</keyword>
<dbReference type="Proteomes" id="UP000655287">
    <property type="component" value="Unassembled WGS sequence"/>
</dbReference>